<proteinExistence type="predicted"/>
<evidence type="ECO:0000313" key="4">
    <source>
        <dbReference type="Proteomes" id="UP000023152"/>
    </source>
</evidence>
<sequence>MMMMMMIRENNDEDNSIGNTNETDISPKIVRKHRYDDDEDEKSVIESESNGNMPNRPRTIRQEEMLLQKMKETMAGLQEKCKEIQCGMEQFAQETQMQAMNFRSEMEELGCVTYPQKLTQIWDVCENLERTLLNMTVTMQRLESSQSSIEQESIKLKMKVLDAFYNNNNNTSENKQLRKSNVDEETNGHVLSASKSVDKTELLISSIHPPALPLDSQPKNTRFEREAHRLEVEAGWEIKTINECEDVQKQLQWLQSDYPGELQITFQVQF</sequence>
<organism evidence="3 4">
    <name type="scientific">Reticulomyxa filosa</name>
    <dbReference type="NCBI Taxonomy" id="46433"/>
    <lineage>
        <taxon>Eukaryota</taxon>
        <taxon>Sar</taxon>
        <taxon>Rhizaria</taxon>
        <taxon>Retaria</taxon>
        <taxon>Foraminifera</taxon>
        <taxon>Monothalamids</taxon>
        <taxon>Reticulomyxidae</taxon>
        <taxon>Reticulomyxa</taxon>
    </lineage>
</organism>
<feature type="region of interest" description="Disordered" evidence="2">
    <location>
        <begin position="10"/>
        <end position="57"/>
    </location>
</feature>
<dbReference type="AlphaFoldDB" id="X6NX79"/>
<reference evidence="3 4" key="1">
    <citation type="journal article" date="2013" name="Curr. Biol.">
        <title>The Genome of the Foraminiferan Reticulomyxa filosa.</title>
        <authorList>
            <person name="Glockner G."/>
            <person name="Hulsmann N."/>
            <person name="Schleicher M."/>
            <person name="Noegel A.A."/>
            <person name="Eichinger L."/>
            <person name="Gallinger C."/>
            <person name="Pawlowski J."/>
            <person name="Sierra R."/>
            <person name="Euteneuer U."/>
            <person name="Pillet L."/>
            <person name="Moustafa A."/>
            <person name="Platzer M."/>
            <person name="Groth M."/>
            <person name="Szafranski K."/>
            <person name="Schliwa M."/>
        </authorList>
    </citation>
    <scope>NUCLEOTIDE SEQUENCE [LARGE SCALE GENOMIC DNA]</scope>
</reference>
<comment type="caution">
    <text evidence="3">The sequence shown here is derived from an EMBL/GenBank/DDBJ whole genome shotgun (WGS) entry which is preliminary data.</text>
</comment>
<protein>
    <submittedName>
        <fullName evidence="3">Uncharacterized protein</fullName>
    </submittedName>
</protein>
<name>X6NX79_RETFI</name>
<accession>X6NX79</accession>
<keyword evidence="4" id="KW-1185">Reference proteome</keyword>
<evidence type="ECO:0000313" key="3">
    <source>
        <dbReference type="EMBL" id="ETO30905.1"/>
    </source>
</evidence>
<dbReference type="EMBL" id="ASPP01005248">
    <property type="protein sequence ID" value="ETO30905.1"/>
    <property type="molecule type" value="Genomic_DNA"/>
</dbReference>
<keyword evidence="1" id="KW-0175">Coiled coil</keyword>
<feature type="coiled-coil region" evidence="1">
    <location>
        <begin position="60"/>
        <end position="87"/>
    </location>
</feature>
<evidence type="ECO:0000256" key="1">
    <source>
        <dbReference type="SAM" id="Coils"/>
    </source>
</evidence>
<evidence type="ECO:0000256" key="2">
    <source>
        <dbReference type="SAM" id="MobiDB-lite"/>
    </source>
</evidence>
<dbReference type="Proteomes" id="UP000023152">
    <property type="component" value="Unassembled WGS sequence"/>
</dbReference>
<gene>
    <name evidence="3" type="ORF">RFI_06216</name>
</gene>